<evidence type="ECO:0000256" key="1">
    <source>
        <dbReference type="SAM" id="MobiDB-lite"/>
    </source>
</evidence>
<proteinExistence type="predicted"/>
<feature type="compositionally biased region" description="Basic residues" evidence="1">
    <location>
        <begin position="254"/>
        <end position="266"/>
    </location>
</feature>
<gene>
    <name evidence="2" type="ORF">A4X13_0g931</name>
</gene>
<comment type="caution">
    <text evidence="2">The sequence shown here is derived from an EMBL/GenBank/DDBJ whole genome shotgun (WGS) entry which is preliminary data.</text>
</comment>
<keyword evidence="3" id="KW-1185">Reference proteome</keyword>
<evidence type="ECO:0000313" key="2">
    <source>
        <dbReference type="EMBL" id="KAE8259573.1"/>
    </source>
</evidence>
<reference evidence="2" key="2">
    <citation type="journal article" date="2019" name="IMA Fungus">
        <title>Genome sequencing and comparison of five Tilletia species to identify candidate genes for the detection of regulated species infecting wheat.</title>
        <authorList>
            <person name="Nguyen H.D.T."/>
            <person name="Sultana T."/>
            <person name="Kesanakurti P."/>
            <person name="Hambleton S."/>
        </authorList>
    </citation>
    <scope>NUCLEOTIDE SEQUENCE</scope>
    <source>
        <strain evidence="2">DAOMC 236416</strain>
    </source>
</reference>
<name>A0A177TGA5_9BASI</name>
<reference evidence="2" key="1">
    <citation type="submission" date="2016-04" db="EMBL/GenBank/DDBJ databases">
        <authorList>
            <person name="Nguyen H.D."/>
            <person name="Samba Siva P."/>
            <person name="Cullis J."/>
            <person name="Levesque C.A."/>
            <person name="Hambleton S."/>
        </authorList>
    </citation>
    <scope>NUCLEOTIDE SEQUENCE</scope>
    <source>
        <strain evidence="2">DAOMC 236416</strain>
    </source>
</reference>
<dbReference type="Proteomes" id="UP000077521">
    <property type="component" value="Unassembled WGS sequence"/>
</dbReference>
<dbReference type="InterPro" id="IPR023213">
    <property type="entry name" value="CAT-like_dom_sf"/>
</dbReference>
<protein>
    <submittedName>
        <fullName evidence="2">Uncharacterized protein</fullName>
    </submittedName>
</protein>
<evidence type="ECO:0000313" key="3">
    <source>
        <dbReference type="Proteomes" id="UP000077521"/>
    </source>
</evidence>
<sequence>MKAISEHVPNGFISVPCGVLDMAGNEKAAIVTKVVLFSNRFDVPHMQRTYYQLLRAWPFLAARLRKGTGDMRELWSVHIPTPEMLEDLILADSPANYAFSKLATPMFSQCDRRSESMYDVLPFARFAENPSKLSQEDPTITTIDRVAMLGDFTSPHGLKAMEEYFVREAAIFTVHVTNFADGAGFTFTVPHACFDGAGAKAALDAYLSLLRGEPIEPMAPIGYDPFLRFAPKPVVSEATPTPASLPTYSDEKHQRSRTSRGRKKERKAAVKASASIEPPQPAQWQILSILNLLVLCYYVAMDYLVDRPERKMKRVMIYVPSKFIESLKEQVRSDIKAEHGEARLEELRLSRANAIHAWILKNELARRVDVKPNRMTSHGTLANMRFRLPTGLPGIHPTYTANCLVPIVTPLTSTKKLASSSLGAIAYDVRTSLLAQSTPEEMERYVRWQTWRGTPVELGGGLQKTGMAVFFPANSRFTLVTDWTKFGLWDLDWSGALSTDCSSPRSEKALNSPCSAETAVDTAVLEKTMDEHRTAKDGSDSSSTITAATHADKCGMLAIIGDSHVPLHHRNGWILIGGRDGACWILGNISNAERRHPRGWGRYGSASPTDFS</sequence>
<dbReference type="Pfam" id="PF02458">
    <property type="entry name" value="Transferase"/>
    <property type="match status" value="1"/>
</dbReference>
<dbReference type="AlphaFoldDB" id="A0A177TGA5"/>
<organism evidence="2 3">
    <name type="scientific">Tilletia indica</name>
    <dbReference type="NCBI Taxonomy" id="43049"/>
    <lineage>
        <taxon>Eukaryota</taxon>
        <taxon>Fungi</taxon>
        <taxon>Dikarya</taxon>
        <taxon>Basidiomycota</taxon>
        <taxon>Ustilaginomycotina</taxon>
        <taxon>Exobasidiomycetes</taxon>
        <taxon>Tilletiales</taxon>
        <taxon>Tilletiaceae</taxon>
        <taxon>Tilletia</taxon>
    </lineage>
</organism>
<dbReference type="Gene3D" id="3.30.559.10">
    <property type="entry name" value="Chloramphenicol acetyltransferase-like domain"/>
    <property type="match status" value="2"/>
</dbReference>
<accession>A0A177TGA5</accession>
<dbReference type="EMBL" id="LWDF02000032">
    <property type="protein sequence ID" value="KAE8259573.1"/>
    <property type="molecule type" value="Genomic_DNA"/>
</dbReference>
<feature type="compositionally biased region" description="Polar residues" evidence="1">
    <location>
        <begin position="238"/>
        <end position="247"/>
    </location>
</feature>
<feature type="region of interest" description="Disordered" evidence="1">
    <location>
        <begin position="238"/>
        <end position="274"/>
    </location>
</feature>